<dbReference type="Proteomes" id="UP001162060">
    <property type="component" value="Unassembled WGS sequence"/>
</dbReference>
<sequence>MLFSTAAISSAPISFTAAIKNIRLGRALPQLLGQQSVKRYAKMRELRLTSKRLRVAKKRALSSQNNDVCLVGNLCDKMMTIHHLSGGAQGECFSPRYARTGTRCCRTKQQLAPSFRSHHEWKVSLPS</sequence>
<gene>
    <name evidence="1" type="ORF">PM001_LOCUS25051</name>
</gene>
<accession>A0AAV1UZZ9</accession>
<protein>
    <submittedName>
        <fullName evidence="1">Uncharacterized protein</fullName>
    </submittedName>
</protein>
<proteinExistence type="predicted"/>
<dbReference type="EMBL" id="CAKLBY020000251">
    <property type="protein sequence ID" value="CAK7939901.1"/>
    <property type="molecule type" value="Genomic_DNA"/>
</dbReference>
<comment type="caution">
    <text evidence="1">The sequence shown here is derived from an EMBL/GenBank/DDBJ whole genome shotgun (WGS) entry which is preliminary data.</text>
</comment>
<evidence type="ECO:0000313" key="2">
    <source>
        <dbReference type="Proteomes" id="UP001162060"/>
    </source>
</evidence>
<dbReference type="AlphaFoldDB" id="A0AAV1UZZ9"/>
<organism evidence="1 2">
    <name type="scientific">Peronospora matthiolae</name>
    <dbReference type="NCBI Taxonomy" id="2874970"/>
    <lineage>
        <taxon>Eukaryota</taxon>
        <taxon>Sar</taxon>
        <taxon>Stramenopiles</taxon>
        <taxon>Oomycota</taxon>
        <taxon>Peronosporomycetes</taxon>
        <taxon>Peronosporales</taxon>
        <taxon>Peronosporaceae</taxon>
        <taxon>Peronospora</taxon>
    </lineage>
</organism>
<name>A0AAV1UZZ9_9STRA</name>
<reference evidence="1" key="1">
    <citation type="submission" date="2024-01" db="EMBL/GenBank/DDBJ databases">
        <authorList>
            <person name="Webb A."/>
        </authorList>
    </citation>
    <scope>NUCLEOTIDE SEQUENCE</scope>
    <source>
        <strain evidence="1">Pm1</strain>
    </source>
</reference>
<evidence type="ECO:0000313" key="1">
    <source>
        <dbReference type="EMBL" id="CAK7939901.1"/>
    </source>
</evidence>